<comment type="similarity">
    <text evidence="1">Belongs to the sigma-70 factor family. ECF subfamily.</text>
</comment>
<keyword evidence="3" id="KW-0731">Sigma factor</keyword>
<keyword evidence="8" id="KW-1185">Reference proteome</keyword>
<evidence type="ECO:0000256" key="4">
    <source>
        <dbReference type="ARBA" id="ARBA00023163"/>
    </source>
</evidence>
<evidence type="ECO:0000313" key="7">
    <source>
        <dbReference type="EMBL" id="MCK8481822.1"/>
    </source>
</evidence>
<evidence type="ECO:0000256" key="1">
    <source>
        <dbReference type="ARBA" id="ARBA00010641"/>
    </source>
</evidence>
<dbReference type="CDD" id="cd06171">
    <property type="entry name" value="Sigma70_r4"/>
    <property type="match status" value="1"/>
</dbReference>
<dbReference type="SUPFAM" id="SSF88946">
    <property type="entry name" value="Sigma2 domain of RNA polymerase sigma factors"/>
    <property type="match status" value="1"/>
</dbReference>
<dbReference type="PANTHER" id="PTHR43133:SF45">
    <property type="entry name" value="RNA POLYMERASE ECF-TYPE SIGMA FACTOR"/>
    <property type="match status" value="1"/>
</dbReference>
<dbReference type="Pfam" id="PF04542">
    <property type="entry name" value="Sigma70_r2"/>
    <property type="match status" value="1"/>
</dbReference>
<dbReference type="NCBIfam" id="TIGR02937">
    <property type="entry name" value="sigma70-ECF"/>
    <property type="match status" value="1"/>
</dbReference>
<dbReference type="Pfam" id="PF08281">
    <property type="entry name" value="Sigma70_r4_2"/>
    <property type="match status" value="1"/>
</dbReference>
<keyword evidence="2" id="KW-0805">Transcription regulation</keyword>
<sequence length="163" mass="19188">MTSLEHKFETVYNANYSKVIRLCLGYTNGDSILAKDLTQDVFIKVWEHFELFRNQSSISTWIYRITVNTCLLELRKKKKTVRLSSQRNEPEQSNDDFLKDNETKLKQLYTCISHLNSENRSIILLELEGLPQKEIAEIMGLSHETIRVRIHRIKNELTKCVKK</sequence>
<dbReference type="InterPro" id="IPR039425">
    <property type="entry name" value="RNA_pol_sigma-70-like"/>
</dbReference>
<dbReference type="Proteomes" id="UP001203687">
    <property type="component" value="Unassembled WGS sequence"/>
</dbReference>
<evidence type="ECO:0000259" key="6">
    <source>
        <dbReference type="Pfam" id="PF08281"/>
    </source>
</evidence>
<dbReference type="InterPro" id="IPR036388">
    <property type="entry name" value="WH-like_DNA-bd_sf"/>
</dbReference>
<feature type="domain" description="RNA polymerase sigma-70 region 2" evidence="5">
    <location>
        <begin position="12"/>
        <end position="79"/>
    </location>
</feature>
<dbReference type="InterPro" id="IPR013324">
    <property type="entry name" value="RNA_pol_sigma_r3/r4-like"/>
</dbReference>
<name>A0ABT0HDF4_9FLAO</name>
<reference evidence="7" key="1">
    <citation type="submission" date="2022-04" db="EMBL/GenBank/DDBJ databases">
        <authorList>
            <person name="Ren T."/>
        </authorList>
    </citation>
    <scope>NUCLEOTIDE SEQUENCE</scope>
    <source>
        <strain evidence="7">F63249</strain>
    </source>
</reference>
<dbReference type="SUPFAM" id="SSF88659">
    <property type="entry name" value="Sigma3 and sigma4 domains of RNA polymerase sigma factors"/>
    <property type="match status" value="1"/>
</dbReference>
<dbReference type="EMBL" id="JALPQF010000015">
    <property type="protein sequence ID" value="MCK8481822.1"/>
    <property type="molecule type" value="Genomic_DNA"/>
</dbReference>
<dbReference type="InterPro" id="IPR007627">
    <property type="entry name" value="RNA_pol_sigma70_r2"/>
</dbReference>
<protein>
    <submittedName>
        <fullName evidence="7">RNA polymerase sigma factor</fullName>
    </submittedName>
</protein>
<accession>A0ABT0HDF4</accession>
<dbReference type="InterPro" id="IPR014284">
    <property type="entry name" value="RNA_pol_sigma-70_dom"/>
</dbReference>
<dbReference type="Gene3D" id="1.10.10.10">
    <property type="entry name" value="Winged helix-like DNA-binding domain superfamily/Winged helix DNA-binding domain"/>
    <property type="match status" value="1"/>
</dbReference>
<comment type="caution">
    <text evidence="7">The sequence shown here is derived from an EMBL/GenBank/DDBJ whole genome shotgun (WGS) entry which is preliminary data.</text>
</comment>
<dbReference type="InterPro" id="IPR013325">
    <property type="entry name" value="RNA_pol_sigma_r2"/>
</dbReference>
<proteinExistence type="inferred from homology"/>
<gene>
    <name evidence="7" type="ORF">MUY34_14410</name>
</gene>
<dbReference type="Gene3D" id="1.10.1740.10">
    <property type="match status" value="1"/>
</dbReference>
<evidence type="ECO:0000259" key="5">
    <source>
        <dbReference type="Pfam" id="PF04542"/>
    </source>
</evidence>
<evidence type="ECO:0000256" key="2">
    <source>
        <dbReference type="ARBA" id="ARBA00023015"/>
    </source>
</evidence>
<organism evidence="7 8">
    <name type="scientific">Psychroserpens algicola</name>
    <dbReference type="NCBI Taxonomy" id="1719034"/>
    <lineage>
        <taxon>Bacteria</taxon>
        <taxon>Pseudomonadati</taxon>
        <taxon>Bacteroidota</taxon>
        <taxon>Flavobacteriia</taxon>
        <taxon>Flavobacteriales</taxon>
        <taxon>Flavobacteriaceae</taxon>
        <taxon>Psychroserpens</taxon>
    </lineage>
</organism>
<dbReference type="RefSeq" id="WP_248413633.1">
    <property type="nucleotide sequence ID" value="NZ_JALPQF010000015.1"/>
</dbReference>
<evidence type="ECO:0000256" key="3">
    <source>
        <dbReference type="ARBA" id="ARBA00023082"/>
    </source>
</evidence>
<dbReference type="PANTHER" id="PTHR43133">
    <property type="entry name" value="RNA POLYMERASE ECF-TYPE SIGMA FACTO"/>
    <property type="match status" value="1"/>
</dbReference>
<feature type="domain" description="RNA polymerase sigma factor 70 region 4 type 2" evidence="6">
    <location>
        <begin position="106"/>
        <end position="156"/>
    </location>
</feature>
<dbReference type="InterPro" id="IPR013249">
    <property type="entry name" value="RNA_pol_sigma70_r4_t2"/>
</dbReference>
<keyword evidence="4" id="KW-0804">Transcription</keyword>
<evidence type="ECO:0000313" key="8">
    <source>
        <dbReference type="Proteomes" id="UP001203687"/>
    </source>
</evidence>